<sequence length="41" mass="4583">MPLGVDVDLRSSKFENQSIEKRSVTVLQLLSAAIDTQQDSY</sequence>
<proteinExistence type="predicted"/>
<keyword evidence="2" id="KW-1185">Reference proteome</keyword>
<gene>
    <name evidence="1" type="ORF">Cha6605_0698</name>
</gene>
<evidence type="ECO:0000313" key="1">
    <source>
        <dbReference type="EMBL" id="AFY91970.1"/>
    </source>
</evidence>
<dbReference type="AlphaFoldDB" id="K9UAV2"/>
<protein>
    <submittedName>
        <fullName evidence="1">Uncharacterized protein</fullName>
    </submittedName>
</protein>
<accession>K9UAV2</accession>
<dbReference type="EMBL" id="CP003600">
    <property type="protein sequence ID" value="AFY91970.1"/>
    <property type="molecule type" value="Genomic_DNA"/>
</dbReference>
<reference evidence="1 2" key="1">
    <citation type="submission" date="2012-05" db="EMBL/GenBank/DDBJ databases">
        <title>Finished chromosome of genome of Chamaesiphon sp. PCC 6605.</title>
        <authorList>
            <consortium name="US DOE Joint Genome Institute"/>
            <person name="Gugger M."/>
            <person name="Coursin T."/>
            <person name="Rippka R."/>
            <person name="Tandeau De Marsac N."/>
            <person name="Huntemann M."/>
            <person name="Wei C.-L."/>
            <person name="Han J."/>
            <person name="Detter J.C."/>
            <person name="Han C."/>
            <person name="Tapia R."/>
            <person name="Chen A."/>
            <person name="Kyrpides N."/>
            <person name="Mavromatis K."/>
            <person name="Markowitz V."/>
            <person name="Szeto E."/>
            <person name="Ivanova N."/>
            <person name="Pagani I."/>
            <person name="Pati A."/>
            <person name="Goodwin L."/>
            <person name="Nordberg H.P."/>
            <person name="Cantor M.N."/>
            <person name="Hua S.X."/>
            <person name="Woyke T."/>
            <person name="Kerfeld C.A."/>
        </authorList>
    </citation>
    <scope>NUCLEOTIDE SEQUENCE [LARGE SCALE GENOMIC DNA]</scope>
    <source>
        <strain evidence="2">ATCC 27169 / PCC 6605</strain>
    </source>
</reference>
<name>K9UAV2_CHAP6</name>
<evidence type="ECO:0000313" key="2">
    <source>
        <dbReference type="Proteomes" id="UP000010366"/>
    </source>
</evidence>
<dbReference type="KEGG" id="cmp:Cha6605_0698"/>
<dbReference type="HOGENOM" id="CLU_3267575_0_0_3"/>
<dbReference type="Proteomes" id="UP000010366">
    <property type="component" value="Chromosome"/>
</dbReference>
<dbReference type="STRING" id="1173020.Cha6605_0698"/>
<organism evidence="1 2">
    <name type="scientific">Chamaesiphon minutus (strain ATCC 27169 / PCC 6605)</name>
    <dbReference type="NCBI Taxonomy" id="1173020"/>
    <lineage>
        <taxon>Bacteria</taxon>
        <taxon>Bacillati</taxon>
        <taxon>Cyanobacteriota</taxon>
        <taxon>Cyanophyceae</taxon>
        <taxon>Gomontiellales</taxon>
        <taxon>Chamaesiphonaceae</taxon>
        <taxon>Chamaesiphon</taxon>
    </lineage>
</organism>